<accession>A0A4Y3TUB0</accession>
<reference evidence="2 3" key="1">
    <citation type="submission" date="2019-06" db="EMBL/GenBank/DDBJ databases">
        <title>Whole genome shotgun sequence of Acetobacter peroxydans NBRC 13755.</title>
        <authorList>
            <person name="Hosoyama A."/>
            <person name="Uohara A."/>
            <person name="Ohji S."/>
            <person name="Ichikawa N."/>
        </authorList>
    </citation>
    <scope>NUCLEOTIDE SEQUENCE [LARGE SCALE GENOMIC DNA]</scope>
    <source>
        <strain evidence="2 3">NBRC 13755</strain>
    </source>
</reference>
<name>A0A4Y3TUB0_9PROT</name>
<evidence type="ECO:0000256" key="1">
    <source>
        <dbReference type="SAM" id="Phobius"/>
    </source>
</evidence>
<evidence type="ECO:0000313" key="3">
    <source>
        <dbReference type="Proteomes" id="UP000317730"/>
    </source>
</evidence>
<sequence>MSGYDGTTYRLEDGVSLLRDGAEGFFSHVGGYDALGPERRSLAVDRVRDIVIDHPAVTLALTAGVAGLAGVFLRRLG</sequence>
<organism evidence="2 3">
    <name type="scientific">Acetobacter peroxydans</name>
    <dbReference type="NCBI Taxonomy" id="104098"/>
    <lineage>
        <taxon>Bacteria</taxon>
        <taxon>Pseudomonadati</taxon>
        <taxon>Pseudomonadota</taxon>
        <taxon>Alphaproteobacteria</taxon>
        <taxon>Acetobacterales</taxon>
        <taxon>Acetobacteraceae</taxon>
        <taxon>Acetobacter</taxon>
    </lineage>
</organism>
<dbReference type="OrthoDB" id="7281278at2"/>
<evidence type="ECO:0000313" key="2">
    <source>
        <dbReference type="EMBL" id="GEB84345.1"/>
    </source>
</evidence>
<dbReference type="AlphaFoldDB" id="A0A4Y3TUB0"/>
<dbReference type="RefSeq" id="WP_141374301.1">
    <property type="nucleotide sequence ID" value="NZ_BAPL01000016.1"/>
</dbReference>
<dbReference type="EMBL" id="BJMV01000001">
    <property type="protein sequence ID" value="GEB84345.1"/>
    <property type="molecule type" value="Genomic_DNA"/>
</dbReference>
<feature type="transmembrane region" description="Helical" evidence="1">
    <location>
        <begin position="56"/>
        <end position="73"/>
    </location>
</feature>
<proteinExistence type="predicted"/>
<protein>
    <submittedName>
        <fullName evidence="2">Uncharacterized protein</fullName>
    </submittedName>
</protein>
<comment type="caution">
    <text evidence="2">The sequence shown here is derived from an EMBL/GenBank/DDBJ whole genome shotgun (WGS) entry which is preliminary data.</text>
</comment>
<dbReference type="Proteomes" id="UP000317730">
    <property type="component" value="Unassembled WGS sequence"/>
</dbReference>
<keyword evidence="1" id="KW-0472">Membrane</keyword>
<keyword evidence="3" id="KW-1185">Reference proteome</keyword>
<keyword evidence="1" id="KW-0812">Transmembrane</keyword>
<keyword evidence="1" id="KW-1133">Transmembrane helix</keyword>
<gene>
    <name evidence="2" type="ORF">APE01nite_01420</name>
</gene>